<reference evidence="2 3" key="1">
    <citation type="journal article" date="2015" name="J. Biotechnol.">
        <title>Complete genome sequence of Paenibacillus beijingensis 7188(T) (=DSM 24997(T)), a novel rhizobacterium from jujube garden soil.</title>
        <authorList>
            <person name="Kwak Y."/>
            <person name="Shin J.H."/>
        </authorList>
    </citation>
    <scope>NUCLEOTIDE SEQUENCE [LARGE SCALE GENOMIC DNA]</scope>
    <source>
        <strain evidence="2 3">DSM 24997</strain>
    </source>
</reference>
<accession>A0A0D5NE53</accession>
<feature type="region of interest" description="Disordered" evidence="1">
    <location>
        <begin position="44"/>
        <end position="72"/>
    </location>
</feature>
<evidence type="ECO:0000313" key="2">
    <source>
        <dbReference type="EMBL" id="AJY73644.1"/>
    </source>
</evidence>
<dbReference type="Proteomes" id="UP000032633">
    <property type="component" value="Chromosome"/>
</dbReference>
<dbReference type="RefSeq" id="WP_045669079.1">
    <property type="nucleotide sequence ID" value="NZ_CP011058.1"/>
</dbReference>
<sequence>MAEQEHATICPWCDTEIVWDEEIGPEKHCPHCDNELSGYRTLTLGDDEGDGDQDWKDAEAGDDGGWLGDMDGDGYRQGDLADLAARQSVEKVLEDQDEVPECPACREYMVLTGEQTVTEGFEPVVPKALGRPLLEAPVRFSLYVCPACFETSTKLSPQTRKKLIESLAGK</sequence>
<reference evidence="3" key="2">
    <citation type="submission" date="2015-03" db="EMBL/GenBank/DDBJ databases">
        <title>Genome sequence of Paenibacillus beijingensis strain DSM 24997T.</title>
        <authorList>
            <person name="Kwak Y."/>
            <person name="Shin J.-H."/>
        </authorList>
    </citation>
    <scope>NUCLEOTIDE SEQUENCE [LARGE SCALE GENOMIC DNA]</scope>
    <source>
        <strain evidence="3">DSM 24997</strain>
    </source>
</reference>
<gene>
    <name evidence="2" type="ORF">VN24_02130</name>
</gene>
<evidence type="ECO:0000256" key="1">
    <source>
        <dbReference type="SAM" id="MobiDB-lite"/>
    </source>
</evidence>
<dbReference type="STRING" id="1126833.VN24_02130"/>
<dbReference type="OrthoDB" id="2665608at2"/>
<dbReference type="KEGG" id="pbj:VN24_02130"/>
<protein>
    <submittedName>
        <fullName evidence="2">Uncharacterized protein</fullName>
    </submittedName>
</protein>
<organism evidence="2 3">
    <name type="scientific">Paenibacillus beijingensis</name>
    <dbReference type="NCBI Taxonomy" id="1126833"/>
    <lineage>
        <taxon>Bacteria</taxon>
        <taxon>Bacillati</taxon>
        <taxon>Bacillota</taxon>
        <taxon>Bacilli</taxon>
        <taxon>Bacillales</taxon>
        <taxon>Paenibacillaceae</taxon>
        <taxon>Paenibacillus</taxon>
    </lineage>
</organism>
<dbReference type="AlphaFoldDB" id="A0A0D5NE53"/>
<proteinExistence type="predicted"/>
<evidence type="ECO:0000313" key="3">
    <source>
        <dbReference type="Proteomes" id="UP000032633"/>
    </source>
</evidence>
<dbReference type="EMBL" id="CP011058">
    <property type="protein sequence ID" value="AJY73644.1"/>
    <property type="molecule type" value="Genomic_DNA"/>
</dbReference>
<name>A0A0D5NE53_9BACL</name>
<keyword evidence="3" id="KW-1185">Reference proteome</keyword>
<dbReference type="PATRIC" id="fig|1126833.4.peg.467"/>
<dbReference type="HOGENOM" id="CLU_097519_0_0_9"/>